<keyword evidence="4" id="KW-0539">Nucleus</keyword>
<dbReference type="GO" id="GO:0004402">
    <property type="term" value="F:histone acetyltransferase activity"/>
    <property type="evidence" value="ECO:0007669"/>
    <property type="project" value="InterPro"/>
</dbReference>
<dbReference type="GO" id="GO:0003713">
    <property type="term" value="F:transcription coactivator activity"/>
    <property type="evidence" value="ECO:0007669"/>
    <property type="project" value="InterPro"/>
</dbReference>
<reference evidence="6 7" key="1">
    <citation type="journal article" date="2018" name="Gigascience">
        <title>Genomes of trombidid mites reveal novel predicted allergens and laterally-transferred genes associated with secondary metabolism.</title>
        <authorList>
            <person name="Dong X."/>
            <person name="Chaisiri K."/>
            <person name="Xia D."/>
            <person name="Armstrong S.D."/>
            <person name="Fang Y."/>
            <person name="Donnelly M.J."/>
            <person name="Kadowaki T."/>
            <person name="McGarry J.W."/>
            <person name="Darby A.C."/>
            <person name="Makepeace B.L."/>
        </authorList>
    </citation>
    <scope>NUCLEOTIDE SEQUENCE [LARGE SCALE GENOMIC DNA]</scope>
    <source>
        <strain evidence="6">UoL-UT</strain>
    </source>
</reference>
<dbReference type="OrthoDB" id="7700330at2759"/>
<keyword evidence="3" id="KW-0804">Transcription</keyword>
<dbReference type="AlphaFoldDB" id="A0A443S4F8"/>
<evidence type="ECO:0000259" key="5">
    <source>
        <dbReference type="Pfam" id="PF09030"/>
    </source>
</evidence>
<dbReference type="GO" id="GO:0000123">
    <property type="term" value="C:histone acetyltransferase complex"/>
    <property type="evidence" value="ECO:0007669"/>
    <property type="project" value="InterPro"/>
</dbReference>
<comment type="caution">
    <text evidence="6">The sequence shown here is derived from an EMBL/GenBank/DDBJ whole genome shotgun (WGS) entry which is preliminary data.</text>
</comment>
<evidence type="ECO:0000256" key="2">
    <source>
        <dbReference type="ARBA" id="ARBA00023015"/>
    </source>
</evidence>
<dbReference type="InterPro" id="IPR014744">
    <property type="entry name" value="Nuc_rcpt_coact_CREBbp"/>
</dbReference>
<dbReference type="Gene3D" id="1.10.1630.10">
    <property type="entry name" value="Nuclear receptor coactivator, CREB-bp-like, interlocking domain"/>
    <property type="match status" value="1"/>
</dbReference>
<evidence type="ECO:0000256" key="1">
    <source>
        <dbReference type="ARBA" id="ARBA00022737"/>
    </source>
</evidence>
<dbReference type="CDD" id="cd20910">
    <property type="entry name" value="NCBD_CREBBP-p300_like"/>
    <property type="match status" value="1"/>
</dbReference>
<protein>
    <recommendedName>
        <fullName evidence="5">Nuclear receptor coactivator CREB-bp-like interlocking domain-containing protein</fullName>
    </recommendedName>
</protein>
<keyword evidence="2" id="KW-0805">Transcription regulation</keyword>
<dbReference type="SUPFAM" id="SSF69125">
    <property type="entry name" value="Nuclear receptor coactivator interlocking domain"/>
    <property type="match status" value="1"/>
</dbReference>
<dbReference type="GO" id="GO:0005634">
    <property type="term" value="C:nucleus"/>
    <property type="evidence" value="ECO:0007669"/>
    <property type="project" value="InterPro"/>
</dbReference>
<dbReference type="VEuPathDB" id="VectorBase:LDEU009602"/>
<dbReference type="InterPro" id="IPR037073">
    <property type="entry name" value="Nuc_rcpt_coact_CREBbp_sf"/>
</dbReference>
<gene>
    <name evidence="6" type="ORF">B4U80_14032</name>
</gene>
<dbReference type="Pfam" id="PF09030">
    <property type="entry name" value="Creb_binding"/>
    <property type="match status" value="1"/>
</dbReference>
<dbReference type="InterPro" id="IPR009110">
    <property type="entry name" value="Nuc_rcpt_coact"/>
</dbReference>
<keyword evidence="7" id="KW-1185">Reference proteome</keyword>
<evidence type="ECO:0000256" key="3">
    <source>
        <dbReference type="ARBA" id="ARBA00023163"/>
    </source>
</evidence>
<evidence type="ECO:0000313" key="6">
    <source>
        <dbReference type="EMBL" id="RWS22438.1"/>
    </source>
</evidence>
<name>A0A443S4F8_9ACAR</name>
<accession>A0A443S4F8</accession>
<feature type="domain" description="Nuclear receptor coactivator CREB-bp-like interlocking" evidence="5">
    <location>
        <begin position="16"/>
        <end position="63"/>
    </location>
</feature>
<evidence type="ECO:0000313" key="7">
    <source>
        <dbReference type="Proteomes" id="UP000288716"/>
    </source>
</evidence>
<dbReference type="Proteomes" id="UP000288716">
    <property type="component" value="Unassembled WGS sequence"/>
</dbReference>
<proteinExistence type="predicted"/>
<dbReference type="EMBL" id="NCKV01008798">
    <property type="protein sequence ID" value="RWS22438.1"/>
    <property type="molecule type" value="Genomic_DNA"/>
</dbReference>
<sequence length="189" mass="21824">MEKELKDEACKSNQLPHTAVNEQDQSMQLAYQEFLQVLSDPPSEQQKQQVVHILQSNPRLIAISLYKSQKHFFMKWTEMKTLNVKTKLLLRKQIMTDVLLPIYSHYGEGIRQPRASLYKRDVPKSEDDIIELDLSDIIGIRGHIFGTTLMTSYRSLVTERFGTDMDGLGMLCNILCTNGGPVKQFYFHE</sequence>
<keyword evidence="1" id="KW-0677">Repeat</keyword>
<evidence type="ECO:0000256" key="4">
    <source>
        <dbReference type="ARBA" id="ARBA00023242"/>
    </source>
</evidence>
<organism evidence="6 7">
    <name type="scientific">Leptotrombidium deliense</name>
    <dbReference type="NCBI Taxonomy" id="299467"/>
    <lineage>
        <taxon>Eukaryota</taxon>
        <taxon>Metazoa</taxon>
        <taxon>Ecdysozoa</taxon>
        <taxon>Arthropoda</taxon>
        <taxon>Chelicerata</taxon>
        <taxon>Arachnida</taxon>
        <taxon>Acari</taxon>
        <taxon>Acariformes</taxon>
        <taxon>Trombidiformes</taxon>
        <taxon>Prostigmata</taxon>
        <taxon>Anystina</taxon>
        <taxon>Parasitengona</taxon>
        <taxon>Trombiculoidea</taxon>
        <taxon>Trombiculidae</taxon>
        <taxon>Leptotrombidium</taxon>
    </lineage>
</organism>